<dbReference type="Proteomes" id="UP000002971">
    <property type="component" value="Unassembled WGS sequence"/>
</dbReference>
<sequence>MSVFVQSRKMVGGKFNNACAHGDSFGMNSSNVSNEKLMLQK</sequence>
<proteinExistence type="predicted"/>
<name>F7QXF5_9LACO</name>
<comment type="caution">
    <text evidence="1">The sequence shown here is derived from an EMBL/GenBank/DDBJ whole genome shotgun (WGS) entry which is preliminary data.</text>
</comment>
<gene>
    <name evidence="1" type="ORF">LRU_00109</name>
</gene>
<organism evidence="1 2">
    <name type="scientific">Ligilactobacillus ruminis SPM0211</name>
    <dbReference type="NCBI Taxonomy" id="1040964"/>
    <lineage>
        <taxon>Bacteria</taxon>
        <taxon>Bacillati</taxon>
        <taxon>Bacillota</taxon>
        <taxon>Bacilli</taxon>
        <taxon>Lactobacillales</taxon>
        <taxon>Lactobacillaceae</taxon>
        <taxon>Ligilactobacillus</taxon>
    </lineage>
</organism>
<protein>
    <submittedName>
        <fullName evidence="1">Uncharacterized protein</fullName>
    </submittedName>
</protein>
<evidence type="ECO:0000313" key="2">
    <source>
        <dbReference type="Proteomes" id="UP000002971"/>
    </source>
</evidence>
<reference evidence="1 2" key="1">
    <citation type="journal article" date="2011" name="J. Bacteriol.">
        <title>Genome Sequence of Lactobacillus ruminis SPM0211, Isolated from a Fecal Sample from a Healthy Korean.</title>
        <authorList>
            <person name="Lee S."/>
            <person name="Cho Y.J."/>
            <person name="Lee A.H."/>
            <person name="Chun J."/>
            <person name="Ha N.J."/>
            <person name="Ko G."/>
        </authorList>
    </citation>
    <scope>NUCLEOTIDE SEQUENCE [LARGE SCALE GENOMIC DNA]</scope>
    <source>
        <strain evidence="1 2">SPM0211</strain>
    </source>
</reference>
<dbReference type="EMBL" id="AFOJ01000001">
    <property type="protein sequence ID" value="EGM53716.1"/>
    <property type="molecule type" value="Genomic_DNA"/>
</dbReference>
<accession>F7QXF5</accession>
<dbReference type="AlphaFoldDB" id="F7QXF5"/>
<evidence type="ECO:0000313" key="1">
    <source>
        <dbReference type="EMBL" id="EGM53716.1"/>
    </source>
</evidence>